<dbReference type="RefSeq" id="WP_220109314.1">
    <property type="nucleotide sequence ID" value="NZ_JAHZST010000005.1"/>
</dbReference>
<name>A0ABS7E242_9GAMM</name>
<organism evidence="2 3">
    <name type="scientific">Shewanella nanhaiensis</name>
    <dbReference type="NCBI Taxonomy" id="2864872"/>
    <lineage>
        <taxon>Bacteria</taxon>
        <taxon>Pseudomonadati</taxon>
        <taxon>Pseudomonadota</taxon>
        <taxon>Gammaproteobacteria</taxon>
        <taxon>Alteromonadales</taxon>
        <taxon>Shewanellaceae</taxon>
        <taxon>Shewanella</taxon>
    </lineage>
</organism>
<keyword evidence="1" id="KW-0732">Signal</keyword>
<accession>A0ABS7E242</accession>
<protein>
    <submittedName>
        <fullName evidence="2">Uncharacterized protein</fullName>
    </submittedName>
</protein>
<sequence length="77" mass="8180">MLKKSYCAALLTTLLISTSSMAGALNVEPNKGGVAERANTRLSNGNTQSLTDIDIKGVLSPTTLNLRPLVGVRRPRL</sequence>
<dbReference type="Proteomes" id="UP001195963">
    <property type="component" value="Unassembled WGS sequence"/>
</dbReference>
<gene>
    <name evidence="2" type="ORF">K0625_08590</name>
</gene>
<feature type="signal peptide" evidence="1">
    <location>
        <begin position="1"/>
        <end position="22"/>
    </location>
</feature>
<comment type="caution">
    <text evidence="2">The sequence shown here is derived from an EMBL/GenBank/DDBJ whole genome shotgun (WGS) entry which is preliminary data.</text>
</comment>
<evidence type="ECO:0000256" key="1">
    <source>
        <dbReference type="SAM" id="SignalP"/>
    </source>
</evidence>
<evidence type="ECO:0000313" key="2">
    <source>
        <dbReference type="EMBL" id="MBW8183726.1"/>
    </source>
</evidence>
<feature type="chain" id="PRO_5046859128" evidence="1">
    <location>
        <begin position="23"/>
        <end position="77"/>
    </location>
</feature>
<keyword evidence="3" id="KW-1185">Reference proteome</keyword>
<reference evidence="2 3" key="1">
    <citation type="submission" date="2021-07" db="EMBL/GenBank/DDBJ databases">
        <title>Shewanella sp. nov, isolated from SCS.</title>
        <authorList>
            <person name="Cao W.R."/>
        </authorList>
    </citation>
    <scope>NUCLEOTIDE SEQUENCE [LARGE SCALE GENOMIC DNA]</scope>
    <source>
        <strain evidence="2 3">NR704-98</strain>
    </source>
</reference>
<dbReference type="EMBL" id="JAHZST010000005">
    <property type="protein sequence ID" value="MBW8183726.1"/>
    <property type="molecule type" value="Genomic_DNA"/>
</dbReference>
<proteinExistence type="predicted"/>
<evidence type="ECO:0000313" key="3">
    <source>
        <dbReference type="Proteomes" id="UP001195963"/>
    </source>
</evidence>